<dbReference type="PANTHER" id="PTHR22916">
    <property type="entry name" value="GLYCOSYLTRANSFERASE"/>
    <property type="match status" value="1"/>
</dbReference>
<dbReference type="GO" id="GO:0047355">
    <property type="term" value="F:CDP-glycerol glycerophosphotransferase activity"/>
    <property type="evidence" value="ECO:0007669"/>
    <property type="project" value="UniProtKB-EC"/>
</dbReference>
<dbReference type="Gene3D" id="3.90.550.10">
    <property type="entry name" value="Spore Coat Polysaccharide Biosynthesis Protein SpsA, Chain A"/>
    <property type="match status" value="1"/>
</dbReference>
<dbReference type="InterPro" id="IPR001173">
    <property type="entry name" value="Glyco_trans_2-like"/>
</dbReference>
<dbReference type="PANTHER" id="PTHR22916:SF3">
    <property type="entry name" value="UDP-GLCNAC:BETAGAL BETA-1,3-N-ACETYLGLUCOSAMINYLTRANSFERASE-LIKE PROTEIN 1"/>
    <property type="match status" value="1"/>
</dbReference>
<dbReference type="AlphaFoldDB" id="A0A7X0C8J2"/>
<evidence type="ECO:0000313" key="2">
    <source>
        <dbReference type="EMBL" id="MBB6350530.1"/>
    </source>
</evidence>
<proteinExistence type="predicted"/>
<dbReference type="InterPro" id="IPR029044">
    <property type="entry name" value="Nucleotide-diphossugar_trans"/>
</dbReference>
<sequence>MAPLVSVVVPFYNVEPYITECLESLAAQSLTDIEVILVDDGSTDGSRRIADAFASRDPRFVVVRQPNRGPGPARNEGIRWARGAYLAFADSDDVVPPEAYELLVCSLERTGSDLACGGVRRIRDGGLAASSLHEKVFKRAVRRTHIMDRRVLVRDRTVWNKVYRRDFWQEHRLRFPAGIYEDVPLSMRAHVLADSVDVLPDVVYHWRKREEGEVSITQRRAELANLSDRLEAICAVRAFLREEAPELILSFDGLVLEKDIVFLFQALEQAHEEDIPPLHDLARQWLAVLSPAVLGTAPSLRRLELHLMERGLIRQLREVREFRRATADSPRIVPRGLRKVGWYGDYPYFRDRSLRIPDEVYDASDELRLLARVEDCWWTGTRFTVLGDVAIHRVERRPRKVRLFLSDGNREVPVPARRTKGGKYLAEIDPAQLRDGGPAWRLHALVDARGLELTGHFRDGDAHRAWRLPVPRRSRTGMDFAQ</sequence>
<dbReference type="RefSeq" id="WP_185088297.1">
    <property type="nucleotide sequence ID" value="NZ_JACHJB010000003.1"/>
</dbReference>
<accession>A0A7X0C8J2</accession>
<organism evidence="2 3">
    <name type="scientific">Nonomuraea muscovyensis</name>
    <dbReference type="NCBI Taxonomy" id="1124761"/>
    <lineage>
        <taxon>Bacteria</taxon>
        <taxon>Bacillati</taxon>
        <taxon>Actinomycetota</taxon>
        <taxon>Actinomycetes</taxon>
        <taxon>Streptosporangiales</taxon>
        <taxon>Streptosporangiaceae</taxon>
        <taxon>Nonomuraea</taxon>
    </lineage>
</organism>
<dbReference type="EC" id="2.7.8.12" evidence="2"/>
<evidence type="ECO:0000259" key="1">
    <source>
        <dbReference type="Pfam" id="PF00535"/>
    </source>
</evidence>
<evidence type="ECO:0000313" key="3">
    <source>
        <dbReference type="Proteomes" id="UP000583800"/>
    </source>
</evidence>
<gene>
    <name evidence="2" type="ORF">FHU36_007102</name>
</gene>
<protein>
    <submittedName>
        <fullName evidence="2">CDP-glycerol glycerophosphotransferase</fullName>
        <ecNumber evidence="2">2.7.8.12</ecNumber>
    </submittedName>
</protein>
<dbReference type="CDD" id="cd00761">
    <property type="entry name" value="Glyco_tranf_GTA_type"/>
    <property type="match status" value="1"/>
</dbReference>
<comment type="caution">
    <text evidence="2">The sequence shown here is derived from an EMBL/GenBank/DDBJ whole genome shotgun (WGS) entry which is preliminary data.</text>
</comment>
<dbReference type="Pfam" id="PF00535">
    <property type="entry name" value="Glycos_transf_2"/>
    <property type="match status" value="1"/>
</dbReference>
<dbReference type="EMBL" id="JACHJB010000003">
    <property type="protein sequence ID" value="MBB6350530.1"/>
    <property type="molecule type" value="Genomic_DNA"/>
</dbReference>
<name>A0A7X0C8J2_9ACTN</name>
<dbReference type="Proteomes" id="UP000583800">
    <property type="component" value="Unassembled WGS sequence"/>
</dbReference>
<keyword evidence="2" id="KW-0808">Transferase</keyword>
<feature type="domain" description="Glycosyltransferase 2-like" evidence="1">
    <location>
        <begin position="6"/>
        <end position="166"/>
    </location>
</feature>
<dbReference type="GO" id="GO:0016758">
    <property type="term" value="F:hexosyltransferase activity"/>
    <property type="evidence" value="ECO:0007669"/>
    <property type="project" value="UniProtKB-ARBA"/>
</dbReference>
<dbReference type="SUPFAM" id="SSF53448">
    <property type="entry name" value="Nucleotide-diphospho-sugar transferases"/>
    <property type="match status" value="1"/>
</dbReference>
<reference evidence="2 3" key="1">
    <citation type="submission" date="2020-08" db="EMBL/GenBank/DDBJ databases">
        <title>Sequencing the genomes of 1000 actinobacteria strains.</title>
        <authorList>
            <person name="Klenk H.-P."/>
        </authorList>
    </citation>
    <scope>NUCLEOTIDE SEQUENCE [LARGE SCALE GENOMIC DNA]</scope>
    <source>
        <strain evidence="2 3">DSM 45913</strain>
    </source>
</reference>
<keyword evidence="3" id="KW-1185">Reference proteome</keyword>